<dbReference type="GO" id="GO:0003887">
    <property type="term" value="F:DNA-directed DNA polymerase activity"/>
    <property type="evidence" value="ECO:0007669"/>
    <property type="project" value="UniProtKB-KW"/>
</dbReference>
<comment type="catalytic activity">
    <reaction evidence="3">
        <text>DNA(n) + a 2'-deoxyribonucleoside 5'-triphosphate = DNA(n+1) + diphosphate</text>
        <dbReference type="Rhea" id="RHEA:22508"/>
        <dbReference type="Rhea" id="RHEA-COMP:17339"/>
        <dbReference type="Rhea" id="RHEA-COMP:17340"/>
        <dbReference type="ChEBI" id="CHEBI:33019"/>
        <dbReference type="ChEBI" id="CHEBI:61560"/>
        <dbReference type="ChEBI" id="CHEBI:173112"/>
        <dbReference type="EC" id="2.7.7.7"/>
    </reaction>
</comment>
<dbReference type="eggNOG" id="COG0470">
    <property type="taxonomic scope" value="Bacteria"/>
</dbReference>
<proteinExistence type="predicted"/>
<evidence type="ECO:0000256" key="2">
    <source>
        <dbReference type="ARBA" id="ARBA00022932"/>
    </source>
</evidence>
<evidence type="ECO:0000256" key="1">
    <source>
        <dbReference type="ARBA" id="ARBA00012417"/>
    </source>
</evidence>
<dbReference type="PANTHER" id="PTHR11669">
    <property type="entry name" value="REPLICATION FACTOR C / DNA POLYMERASE III GAMMA-TAU SUBUNIT"/>
    <property type="match status" value="1"/>
</dbReference>
<dbReference type="GO" id="GO:0008408">
    <property type="term" value="F:3'-5' exonuclease activity"/>
    <property type="evidence" value="ECO:0007669"/>
    <property type="project" value="InterPro"/>
</dbReference>
<organism evidence="4 5">
    <name type="scientific">Alishewanella agri BL06</name>
    <dbReference type="NCBI Taxonomy" id="1195246"/>
    <lineage>
        <taxon>Bacteria</taxon>
        <taxon>Pseudomonadati</taxon>
        <taxon>Pseudomonadota</taxon>
        <taxon>Gammaproteobacteria</taxon>
        <taxon>Alteromonadales</taxon>
        <taxon>Alteromonadaceae</taxon>
        <taxon>Alishewanella</taxon>
    </lineage>
</organism>
<dbReference type="GO" id="GO:0006261">
    <property type="term" value="P:DNA-templated DNA replication"/>
    <property type="evidence" value="ECO:0007669"/>
    <property type="project" value="TreeGrafter"/>
</dbReference>
<dbReference type="InterPro" id="IPR027417">
    <property type="entry name" value="P-loop_NTPase"/>
</dbReference>
<keyword evidence="5" id="KW-1185">Reference proteome</keyword>
<dbReference type="InterPro" id="IPR050238">
    <property type="entry name" value="DNA_Rep/Repair_Clamp_Loader"/>
</dbReference>
<dbReference type="EC" id="2.7.7.7" evidence="1"/>
<evidence type="ECO:0000313" key="4">
    <source>
        <dbReference type="EMBL" id="EIW89970.1"/>
    </source>
</evidence>
<dbReference type="RefSeq" id="WP_008983675.1">
    <property type="nucleotide sequence ID" value="NZ_AKKU01000009.1"/>
</dbReference>
<evidence type="ECO:0000313" key="5">
    <source>
        <dbReference type="Proteomes" id="UP000035062"/>
    </source>
</evidence>
<sequence length="312" mass="34353">MALLNSQAYPWLNDSLQQLSQLYRQQRLAHALLFNGPEGIGKLELGHMLAALVLCKTPAAATACGQCKSCLLLAAGNHADLLLLQPENASLGVDEIRRLTDFTQGKAQQSGNKVVLLRHAERLTEAAANALLKTLEEPPQGCFLILCTAQAQRLKPTILSRCQRWDLAPLSTSQLSDYLRTQQQGPAPDFIVSFSGGAPLKALSLLQSSELQTLQQLITQLQQFIRSTEPLAPLLKQLEGRSDLTLLLSYVLREQIVTMPMLAPAQMQGLQQSLFRFCRDEQQILGQNKALALSALLTEWRALLRAGRPGRD</sequence>
<dbReference type="AlphaFoldDB" id="I9DUX9"/>
<keyword evidence="2" id="KW-0548">Nucleotidyltransferase</keyword>
<gene>
    <name evidence="4" type="ORF">AGRI_03719</name>
</gene>
<dbReference type="PATRIC" id="fig|1195246.3.peg.726"/>
<accession>I9DUX9</accession>
<dbReference type="STRING" id="1195246.AGRI_03719"/>
<dbReference type="NCBIfam" id="TIGR00678">
    <property type="entry name" value="holB"/>
    <property type="match status" value="1"/>
</dbReference>
<dbReference type="Gene3D" id="3.40.50.300">
    <property type="entry name" value="P-loop containing nucleotide triphosphate hydrolases"/>
    <property type="match status" value="1"/>
</dbReference>
<dbReference type="Pfam" id="PF13177">
    <property type="entry name" value="DNA_pol3_delta2"/>
    <property type="match status" value="1"/>
</dbReference>
<dbReference type="InterPro" id="IPR004622">
    <property type="entry name" value="DNA_pol_HolB"/>
</dbReference>
<dbReference type="GO" id="GO:0009360">
    <property type="term" value="C:DNA polymerase III complex"/>
    <property type="evidence" value="ECO:0007669"/>
    <property type="project" value="TreeGrafter"/>
</dbReference>
<comment type="caution">
    <text evidence="4">The sequence shown here is derived from an EMBL/GenBank/DDBJ whole genome shotgun (WGS) entry which is preliminary data.</text>
</comment>
<dbReference type="Proteomes" id="UP000035062">
    <property type="component" value="Unassembled WGS sequence"/>
</dbReference>
<dbReference type="EMBL" id="AKKU01000009">
    <property type="protein sequence ID" value="EIW89970.1"/>
    <property type="molecule type" value="Genomic_DNA"/>
</dbReference>
<keyword evidence="2" id="KW-0239">DNA-directed DNA polymerase</keyword>
<dbReference type="SUPFAM" id="SSF52540">
    <property type="entry name" value="P-loop containing nucleoside triphosphate hydrolases"/>
    <property type="match status" value="1"/>
</dbReference>
<reference evidence="4 5" key="1">
    <citation type="journal article" date="2012" name="J. Bacteriol.">
        <title>Genome Sequence of Pectin-Degrading Alishewanella agri, Isolated from Landfill Soil.</title>
        <authorList>
            <person name="Kim J."/>
            <person name="Jung J."/>
            <person name="Sung J.S."/>
            <person name="Chun J."/>
            <person name="Park W."/>
        </authorList>
    </citation>
    <scope>NUCLEOTIDE SEQUENCE [LARGE SCALE GENOMIC DNA]</scope>
    <source>
        <strain evidence="4 5">BL06</strain>
    </source>
</reference>
<name>I9DUX9_9ALTE</name>
<dbReference type="PANTHER" id="PTHR11669:SF8">
    <property type="entry name" value="DNA POLYMERASE III SUBUNIT DELTA"/>
    <property type="match status" value="1"/>
</dbReference>
<keyword evidence="2" id="KW-0808">Transferase</keyword>
<protein>
    <recommendedName>
        <fullName evidence="1">DNA-directed DNA polymerase</fullName>
        <ecNumber evidence="1">2.7.7.7</ecNumber>
    </recommendedName>
</protein>
<evidence type="ECO:0000256" key="3">
    <source>
        <dbReference type="ARBA" id="ARBA00049244"/>
    </source>
</evidence>